<keyword evidence="14" id="KW-1185">Reference proteome</keyword>
<evidence type="ECO:0000313" key="14">
    <source>
        <dbReference type="Proteomes" id="UP000694548"/>
    </source>
</evidence>
<dbReference type="InterPro" id="IPR023088">
    <property type="entry name" value="PDEase"/>
</dbReference>
<feature type="region of interest" description="Disordered" evidence="11">
    <location>
        <begin position="205"/>
        <end position="225"/>
    </location>
</feature>
<feature type="binding site" evidence="8">
    <location>
        <position position="534"/>
    </location>
    <ligand>
        <name>AMP</name>
        <dbReference type="ChEBI" id="CHEBI:456215"/>
    </ligand>
</feature>
<dbReference type="GO" id="GO:0006198">
    <property type="term" value="P:cAMP catabolic process"/>
    <property type="evidence" value="ECO:0007669"/>
    <property type="project" value="UniProtKB-UniPathway"/>
</dbReference>
<evidence type="ECO:0000256" key="6">
    <source>
        <dbReference type="ARBA" id="ARBA00033681"/>
    </source>
</evidence>
<dbReference type="AlphaFoldDB" id="A0A8C6L7E3"/>
<feature type="binding site" evidence="9">
    <location>
        <position position="329"/>
    </location>
    <ligand>
        <name>Zn(2+)</name>
        <dbReference type="ChEBI" id="CHEBI:29105"/>
        <label>1</label>
    </ligand>
</feature>
<dbReference type="Pfam" id="PF18100">
    <property type="entry name" value="PDE4_UCR"/>
    <property type="match status" value="1"/>
</dbReference>
<evidence type="ECO:0000313" key="13">
    <source>
        <dbReference type="Ensembl" id="ENSNFUP00015016812.1"/>
    </source>
</evidence>
<dbReference type="CDD" id="cd00077">
    <property type="entry name" value="HDc"/>
    <property type="match status" value="1"/>
</dbReference>
<dbReference type="PROSITE" id="PS00126">
    <property type="entry name" value="PDEASE_I_1"/>
    <property type="match status" value="1"/>
</dbReference>
<evidence type="ECO:0000259" key="12">
    <source>
        <dbReference type="PROSITE" id="PS51845"/>
    </source>
</evidence>
<dbReference type="Gene3D" id="1.10.1300.10">
    <property type="entry name" value="3'5'-cyclic nucleotide phosphodiesterase, catalytic domain"/>
    <property type="match status" value="1"/>
</dbReference>
<comment type="catalytic activity">
    <reaction evidence="6">
        <text>3',5'-cyclic AMP + H2O = AMP + H(+)</text>
        <dbReference type="Rhea" id="RHEA:25277"/>
        <dbReference type="ChEBI" id="CHEBI:15377"/>
        <dbReference type="ChEBI" id="CHEBI:15378"/>
        <dbReference type="ChEBI" id="CHEBI:58165"/>
        <dbReference type="ChEBI" id="CHEBI:456215"/>
        <dbReference type="EC" id="3.1.4.53"/>
    </reaction>
    <physiologicalReaction direction="left-to-right" evidence="6">
        <dbReference type="Rhea" id="RHEA:25278"/>
    </physiologicalReaction>
</comment>
<dbReference type="InterPro" id="IPR040844">
    <property type="entry name" value="PDE4_UCR"/>
</dbReference>
<dbReference type="GeneTree" id="ENSGT00940000155190"/>
<evidence type="ECO:0000256" key="1">
    <source>
        <dbReference type="ARBA" id="ARBA00004703"/>
    </source>
</evidence>
<sequence length="658" mass="74214">RPSCTEVTNQKKTIHSESFCLCFFSSLEVENAPPLCCSPSDLQASPGSGLVLHPNMANHSQRRESFLYRSDSDYELSPKSLSRNSSIVGELWVVFVAAASSSSHRSSVLNSVVVSFSLQTQRGPDYESYQKLAMETMEELDWCLDQLETIQTYRSVSEMASNKFKRILNRELSHLSEMSRSGNQVSEYISNTFLDKQNELELPCPVQKSRERKRRQGPQQQQQVGMMTQISGVKKVNHNSGSSGNRFGVKTDQEEQLSKDLEDINKWGLNIFQVAEHSHNRPLTCTMYSIFQERDLMRTFKIPADTFVTFMLTLEDHYHSDVAYHNSLHAADVAQSTHILLSTPALDAVFTDLEILAAIFAAAIHDVDHPGVSNQFLINTNSELALMYNDESVLENHHLAVGFKLLQEENCDIFQNLNKKQKQTLRRMVIDMVLATDMSKHMNLLANLKTMVETKKVTSSGVLLLDSYTDRMQVLCNMVHCADLSNPTKPLDLYRQWTDRIMDEFFHQGDREREKGMEISPMCDKHTASVERTQVSFIDYIVHPLWETWADLVHPDAQDILDTLEFNRNWYQSMIPQSPSPPFYTSDGEGGANGDGEGGPVTSKFNFDMTLSDQEDQGGLRHSGVMDVAVGCDLKIRDHPSGGDRVAMTTCDASAAET</sequence>
<reference evidence="13" key="3">
    <citation type="submission" date="2025-09" db="UniProtKB">
        <authorList>
            <consortium name="Ensembl"/>
        </authorList>
    </citation>
    <scope>IDENTIFICATION</scope>
</reference>
<dbReference type="InterPro" id="IPR003607">
    <property type="entry name" value="HD/PDEase_dom"/>
</dbReference>
<dbReference type="UniPathway" id="UPA00762">
    <property type="reaction ID" value="UER00747"/>
</dbReference>
<proteinExistence type="inferred from homology"/>
<comment type="cofactor">
    <cofactor evidence="10">
        <name>a divalent metal cation</name>
        <dbReference type="ChEBI" id="CHEBI:60240"/>
    </cofactor>
    <text evidence="10">Binds 2 divalent metal cations per subunit. Site 1 may preferentially bind zinc ions, while site 2 has a preference for magnesium and/or manganese ions.</text>
</comment>
<gene>
    <name evidence="13" type="primary">LOC107384393</name>
</gene>
<feature type="binding site" evidence="8">
    <location>
        <begin position="325"/>
        <end position="329"/>
    </location>
    <ligand>
        <name>AMP</name>
        <dbReference type="ChEBI" id="CHEBI:456215"/>
    </ligand>
</feature>
<feature type="binding site" evidence="8">
    <location>
        <position position="483"/>
    </location>
    <ligand>
        <name>AMP</name>
        <dbReference type="ChEBI" id="CHEBI:456215"/>
    </ligand>
</feature>
<keyword evidence="4 10" id="KW-0378">Hydrolase</keyword>
<reference evidence="13" key="2">
    <citation type="submission" date="2025-08" db="UniProtKB">
        <authorList>
            <consortium name="Ensembl"/>
        </authorList>
    </citation>
    <scope>IDENTIFICATION</scope>
</reference>
<dbReference type="GO" id="GO:0007165">
    <property type="term" value="P:signal transduction"/>
    <property type="evidence" value="ECO:0007669"/>
    <property type="project" value="InterPro"/>
</dbReference>
<dbReference type="PANTHER" id="PTHR11347">
    <property type="entry name" value="CYCLIC NUCLEOTIDE PHOSPHODIESTERASE"/>
    <property type="match status" value="1"/>
</dbReference>
<dbReference type="PRINTS" id="PR00387">
    <property type="entry name" value="PDIESTERASE1"/>
</dbReference>
<evidence type="ECO:0000256" key="11">
    <source>
        <dbReference type="SAM" id="MobiDB-lite"/>
    </source>
</evidence>
<dbReference type="InterPro" id="IPR002073">
    <property type="entry name" value="PDEase_catalytic_dom"/>
</dbReference>
<evidence type="ECO:0000256" key="8">
    <source>
        <dbReference type="PIRSR" id="PIRSR623088-2"/>
    </source>
</evidence>
<name>A0A8C6L7E3_NOTFU</name>
<protein>
    <recommendedName>
        <fullName evidence="10">Phosphodiesterase</fullName>
        <ecNumber evidence="10">3.1.4.-</ecNumber>
    </recommendedName>
</protein>
<reference evidence="13" key="1">
    <citation type="submission" date="2014-08" db="EMBL/GenBank/DDBJ databases">
        <authorList>
            <person name="Senf B."/>
            <person name="Petzold A."/>
            <person name="Downie B.R."/>
            <person name="Koch P."/>
            <person name="Platzer M."/>
        </authorList>
    </citation>
    <scope>NUCLEOTIDE SEQUENCE [LARGE SCALE GENOMIC DNA]</scope>
    <source>
        <strain evidence="13">GRZ</strain>
    </source>
</reference>
<feature type="compositionally biased region" description="Gly residues" evidence="11">
    <location>
        <begin position="588"/>
        <end position="599"/>
    </location>
</feature>
<dbReference type="GO" id="GO:0004115">
    <property type="term" value="F:3',5'-cyclic-AMP phosphodiesterase activity"/>
    <property type="evidence" value="ECO:0007669"/>
    <property type="project" value="UniProtKB-EC"/>
</dbReference>
<feature type="binding site" evidence="9">
    <location>
        <position position="483"/>
    </location>
    <ligand>
        <name>Zn(2+)</name>
        <dbReference type="ChEBI" id="CHEBI:29105"/>
        <label>1</label>
    </ligand>
</feature>
<dbReference type="SUPFAM" id="SSF109604">
    <property type="entry name" value="HD-domain/PDEase-like"/>
    <property type="match status" value="1"/>
</dbReference>
<dbReference type="Pfam" id="PF00233">
    <property type="entry name" value="PDEase_I"/>
    <property type="match status" value="1"/>
</dbReference>
<dbReference type="GO" id="GO:0046872">
    <property type="term" value="F:metal ion binding"/>
    <property type="evidence" value="ECO:0007669"/>
    <property type="project" value="UniProtKB-KW"/>
</dbReference>
<feature type="binding site" evidence="9">
    <location>
        <position position="365"/>
    </location>
    <ligand>
        <name>Zn(2+)</name>
        <dbReference type="ChEBI" id="CHEBI:29105"/>
        <label>1</label>
    </ligand>
</feature>
<dbReference type="FunFam" id="1.10.1300.10:FF:000001">
    <property type="entry name" value="Phosphodiesterase"/>
    <property type="match status" value="1"/>
</dbReference>
<feature type="binding site" evidence="8">
    <location>
        <position position="366"/>
    </location>
    <ligand>
        <name>AMP</name>
        <dbReference type="ChEBI" id="CHEBI:456215"/>
    </ligand>
</feature>
<dbReference type="InterPro" id="IPR036971">
    <property type="entry name" value="PDEase_catalytic_dom_sf"/>
</dbReference>
<organism evidence="13 14">
    <name type="scientific">Nothobranchius furzeri</name>
    <name type="common">Turquoise killifish</name>
    <dbReference type="NCBI Taxonomy" id="105023"/>
    <lineage>
        <taxon>Eukaryota</taxon>
        <taxon>Metazoa</taxon>
        <taxon>Chordata</taxon>
        <taxon>Craniata</taxon>
        <taxon>Vertebrata</taxon>
        <taxon>Euteleostomi</taxon>
        <taxon>Actinopterygii</taxon>
        <taxon>Neopterygii</taxon>
        <taxon>Teleostei</taxon>
        <taxon>Neoteleostei</taxon>
        <taxon>Acanthomorphata</taxon>
        <taxon>Ovalentaria</taxon>
        <taxon>Atherinomorphae</taxon>
        <taxon>Cyprinodontiformes</taxon>
        <taxon>Nothobranchiidae</taxon>
        <taxon>Nothobranchius</taxon>
    </lineage>
</organism>
<evidence type="ECO:0000256" key="5">
    <source>
        <dbReference type="ARBA" id="ARBA00023149"/>
    </source>
</evidence>
<feature type="region of interest" description="Disordered" evidence="11">
    <location>
        <begin position="577"/>
        <end position="606"/>
    </location>
</feature>
<feature type="binding site" evidence="9">
    <location>
        <position position="366"/>
    </location>
    <ligand>
        <name>Zn(2+)</name>
        <dbReference type="ChEBI" id="CHEBI:29105"/>
        <label>2</label>
    </ligand>
</feature>
<dbReference type="EC" id="3.1.4.-" evidence="10"/>
<dbReference type="PROSITE" id="PS51845">
    <property type="entry name" value="PDEASE_I_2"/>
    <property type="match status" value="1"/>
</dbReference>
<accession>A0A8C6L7E3</accession>
<evidence type="ECO:0000256" key="10">
    <source>
        <dbReference type="RuleBase" id="RU363067"/>
    </source>
</evidence>
<feature type="active site" description="Proton donor" evidence="7">
    <location>
        <position position="325"/>
    </location>
</feature>
<dbReference type="InterPro" id="IPR023174">
    <property type="entry name" value="PDEase_CS"/>
</dbReference>
<evidence type="ECO:0000256" key="2">
    <source>
        <dbReference type="ARBA" id="ARBA00009517"/>
    </source>
</evidence>
<keyword evidence="3 9" id="KW-0479">Metal-binding</keyword>
<keyword evidence="5" id="KW-0114">cAMP</keyword>
<evidence type="ECO:0000256" key="9">
    <source>
        <dbReference type="PIRSR" id="PIRSR623088-3"/>
    </source>
</evidence>
<comment type="pathway">
    <text evidence="1">Purine metabolism; 3',5'-cyclic AMP degradation; AMP from 3',5'-cyclic AMP: step 1/1.</text>
</comment>
<comment type="similarity">
    <text evidence="2">Belongs to the cyclic nucleotide phosphodiesterase family. PDE4 subfamily.</text>
</comment>
<dbReference type="Proteomes" id="UP000694548">
    <property type="component" value="Chromosome sgr09"/>
</dbReference>
<evidence type="ECO:0000256" key="7">
    <source>
        <dbReference type="PIRSR" id="PIRSR623088-1"/>
    </source>
</evidence>
<dbReference type="SMART" id="SM00471">
    <property type="entry name" value="HDc"/>
    <property type="match status" value="1"/>
</dbReference>
<evidence type="ECO:0000256" key="3">
    <source>
        <dbReference type="ARBA" id="ARBA00022723"/>
    </source>
</evidence>
<feature type="domain" description="PDEase" evidence="12">
    <location>
        <begin position="249"/>
        <end position="578"/>
    </location>
</feature>
<feature type="binding site" evidence="9">
    <location>
        <position position="366"/>
    </location>
    <ligand>
        <name>Zn(2+)</name>
        <dbReference type="ChEBI" id="CHEBI:29105"/>
        <label>1</label>
    </ligand>
</feature>
<dbReference type="Ensembl" id="ENSNFUT00015017597.1">
    <property type="protein sequence ID" value="ENSNFUP00015016812.1"/>
    <property type="gene ID" value="ENSNFUG00015006192.1"/>
</dbReference>
<evidence type="ECO:0000256" key="4">
    <source>
        <dbReference type="ARBA" id="ARBA00022801"/>
    </source>
</evidence>